<evidence type="ECO:0000256" key="1">
    <source>
        <dbReference type="ARBA" id="ARBA00004651"/>
    </source>
</evidence>
<feature type="region of interest" description="Disordered" evidence="8">
    <location>
        <begin position="299"/>
        <end position="339"/>
    </location>
</feature>
<evidence type="ECO:0000313" key="10">
    <source>
        <dbReference type="EMBL" id="RYV49766.1"/>
    </source>
</evidence>
<keyword evidence="7 9" id="KW-0472">Membrane</keyword>
<keyword evidence="5" id="KW-0059">Arsenical resistance</keyword>
<keyword evidence="11" id="KW-1185">Reference proteome</keyword>
<feature type="transmembrane region" description="Helical" evidence="9">
    <location>
        <begin position="91"/>
        <end position="107"/>
    </location>
</feature>
<dbReference type="PANTHER" id="PTHR43302">
    <property type="entry name" value="TRANSPORTER ARSB-RELATED"/>
    <property type="match status" value="1"/>
</dbReference>
<organism evidence="10 11">
    <name type="scientific">Pengzhenrongella frigida</name>
    <dbReference type="NCBI Taxonomy" id="1259133"/>
    <lineage>
        <taxon>Bacteria</taxon>
        <taxon>Bacillati</taxon>
        <taxon>Actinomycetota</taxon>
        <taxon>Actinomycetes</taxon>
        <taxon>Micrococcales</taxon>
        <taxon>Pengzhenrongella</taxon>
    </lineage>
</organism>
<dbReference type="Pfam" id="PF02040">
    <property type="entry name" value="ArsB"/>
    <property type="match status" value="2"/>
</dbReference>
<feature type="transmembrane region" description="Helical" evidence="9">
    <location>
        <begin position="246"/>
        <end position="264"/>
    </location>
</feature>
<feature type="transmembrane region" description="Helical" evidence="9">
    <location>
        <begin position="445"/>
        <end position="464"/>
    </location>
</feature>
<protein>
    <submittedName>
        <fullName evidence="10">Arsenic transporter</fullName>
    </submittedName>
</protein>
<reference evidence="10 11" key="1">
    <citation type="submission" date="2019-01" db="EMBL/GenBank/DDBJ databases">
        <title>Novel species of Cellulomonas.</title>
        <authorList>
            <person name="Liu Q."/>
            <person name="Xin Y.-H."/>
        </authorList>
    </citation>
    <scope>NUCLEOTIDE SEQUENCE [LARGE SCALE GENOMIC DNA]</scope>
    <source>
        <strain evidence="10 11">HLT2-17</strain>
    </source>
</reference>
<accession>A0A4Q5MVZ0</accession>
<feature type="transmembrane region" description="Helical" evidence="9">
    <location>
        <begin position="382"/>
        <end position="403"/>
    </location>
</feature>
<dbReference type="CDD" id="cd01118">
    <property type="entry name" value="ArsB_permease"/>
    <property type="match status" value="1"/>
</dbReference>
<evidence type="ECO:0000256" key="7">
    <source>
        <dbReference type="ARBA" id="ARBA00023136"/>
    </source>
</evidence>
<gene>
    <name evidence="10" type="ORF">EUA98_17145</name>
</gene>
<evidence type="ECO:0000256" key="3">
    <source>
        <dbReference type="ARBA" id="ARBA00022475"/>
    </source>
</evidence>
<name>A0A4Q5MVZ0_9MICO</name>
<dbReference type="InterPro" id="IPR000802">
    <property type="entry name" value="Arsenical_pump_ArsB"/>
</dbReference>
<sequence length="504" mass="51569">MLLAVLIFLATLTLVIWQPRGLGIGWSALGGAGLALATGVVQLGDVPTVWGIVWNATLTFVAVIIISLVLDEAGTFEWAALHVARWGRGNGTMLFNLIVVLGAAIASVFANDGAALILTPIVFQMLLALKFRPPAAFAFVIATGFIADTTSLPLVVSNLVNIVSADFFGLTFARYALVMIPVSLVSLGASLLVLRLYFRKSIPARYDVSHLATPASAIHDTLTFRAGWVVLAVLLLGYFAADPLGVPIAAVAGVCATAIVAVAARRPALVFAGRTTATGLAPSRLGKAVAASASASSSASSEEPAVEHAGTRVAVQDRPDGSGSAAGAPGPGDGPATGARGPIAVGPVLRSAPWQVVLFSLGMYLVVYGLGNQGLTDRLGGVFASFADHGSLAAAGGTGFLVAGMSSLMNNMPTVLVAALGIDAAGASGITHELMVYANVIGADLGPKITPIGSLATLLWLHVLDRKGMHISWGTYFRIGITLTIPVLAITLLGLVAWLTLIGA</sequence>
<evidence type="ECO:0000256" key="4">
    <source>
        <dbReference type="ARBA" id="ARBA00022692"/>
    </source>
</evidence>
<evidence type="ECO:0000256" key="9">
    <source>
        <dbReference type="SAM" id="Phobius"/>
    </source>
</evidence>
<evidence type="ECO:0000256" key="5">
    <source>
        <dbReference type="ARBA" id="ARBA00022849"/>
    </source>
</evidence>
<feature type="transmembrane region" description="Helical" evidence="9">
    <location>
        <begin position="352"/>
        <end position="370"/>
    </location>
</feature>
<feature type="transmembrane region" description="Helical" evidence="9">
    <location>
        <begin position="136"/>
        <end position="156"/>
    </location>
</feature>
<feature type="compositionally biased region" description="Basic and acidic residues" evidence="8">
    <location>
        <begin position="305"/>
        <end position="320"/>
    </location>
</feature>
<dbReference type="PRINTS" id="PR00758">
    <property type="entry name" value="ARSENICPUMP"/>
</dbReference>
<evidence type="ECO:0000256" key="2">
    <source>
        <dbReference type="ARBA" id="ARBA00006433"/>
    </source>
</evidence>
<feature type="transmembrane region" description="Helical" evidence="9">
    <location>
        <begin position="113"/>
        <end position="129"/>
    </location>
</feature>
<comment type="similarity">
    <text evidence="2">Belongs to the ArsB family.</text>
</comment>
<dbReference type="Proteomes" id="UP000293764">
    <property type="component" value="Unassembled WGS sequence"/>
</dbReference>
<dbReference type="OrthoDB" id="9774335at2"/>
<dbReference type="GO" id="GO:0046685">
    <property type="term" value="P:response to arsenic-containing substance"/>
    <property type="evidence" value="ECO:0007669"/>
    <property type="project" value="UniProtKB-KW"/>
</dbReference>
<evidence type="ECO:0000256" key="6">
    <source>
        <dbReference type="ARBA" id="ARBA00022989"/>
    </source>
</evidence>
<dbReference type="AlphaFoldDB" id="A0A4Q5MVZ0"/>
<keyword evidence="6 9" id="KW-1133">Transmembrane helix</keyword>
<keyword evidence="3" id="KW-1003">Cell membrane</keyword>
<feature type="transmembrane region" description="Helical" evidence="9">
    <location>
        <begin position="51"/>
        <end position="70"/>
    </location>
</feature>
<comment type="caution">
    <text evidence="10">The sequence shown here is derived from an EMBL/GenBank/DDBJ whole genome shotgun (WGS) entry which is preliminary data.</text>
</comment>
<comment type="subcellular location">
    <subcellularLocation>
        <location evidence="1">Cell membrane</location>
        <topology evidence="1">Multi-pass membrane protein</topology>
    </subcellularLocation>
</comment>
<dbReference type="GO" id="GO:0005886">
    <property type="term" value="C:plasma membrane"/>
    <property type="evidence" value="ECO:0007669"/>
    <property type="project" value="UniProtKB-SubCell"/>
</dbReference>
<proteinExistence type="inferred from homology"/>
<feature type="transmembrane region" description="Helical" evidence="9">
    <location>
        <begin position="222"/>
        <end position="240"/>
    </location>
</feature>
<feature type="transmembrane region" description="Helical" evidence="9">
    <location>
        <begin position="476"/>
        <end position="501"/>
    </location>
</feature>
<dbReference type="GO" id="GO:0008490">
    <property type="term" value="F:arsenite secondary active transmembrane transporter activity"/>
    <property type="evidence" value="ECO:0007669"/>
    <property type="project" value="TreeGrafter"/>
</dbReference>
<evidence type="ECO:0000313" key="11">
    <source>
        <dbReference type="Proteomes" id="UP000293764"/>
    </source>
</evidence>
<dbReference type="PANTHER" id="PTHR43302:SF5">
    <property type="entry name" value="TRANSPORTER ARSB-RELATED"/>
    <property type="match status" value="1"/>
</dbReference>
<dbReference type="GO" id="GO:0042960">
    <property type="term" value="F:antimonite secondary active transmembrane transporter activity"/>
    <property type="evidence" value="ECO:0007669"/>
    <property type="project" value="TreeGrafter"/>
</dbReference>
<dbReference type="EMBL" id="SDWW01000054">
    <property type="protein sequence ID" value="RYV49766.1"/>
    <property type="molecule type" value="Genomic_DNA"/>
</dbReference>
<evidence type="ECO:0000256" key="8">
    <source>
        <dbReference type="SAM" id="MobiDB-lite"/>
    </source>
</evidence>
<feature type="transmembrane region" description="Helical" evidence="9">
    <location>
        <begin position="415"/>
        <end position="439"/>
    </location>
</feature>
<feature type="transmembrane region" description="Helical" evidence="9">
    <location>
        <begin position="176"/>
        <end position="198"/>
    </location>
</feature>
<keyword evidence="4 9" id="KW-0812">Transmembrane</keyword>